<comment type="caution">
    <text evidence="7">The sequence shown here is derived from an EMBL/GenBank/DDBJ whole genome shotgun (WGS) entry which is preliminary data.</text>
</comment>
<feature type="transmembrane region" description="Helical" evidence="6">
    <location>
        <begin position="104"/>
        <end position="123"/>
    </location>
</feature>
<dbReference type="RefSeq" id="WP_213126190.1">
    <property type="nucleotide sequence ID" value="NZ_JAGYPG010000003.1"/>
</dbReference>
<accession>A0A942TIJ8</accession>
<keyword evidence="2" id="KW-1003">Cell membrane</keyword>
<organism evidence="7 8">
    <name type="scientific">Lederbergia citri</name>
    <dbReference type="NCBI Taxonomy" id="2833580"/>
    <lineage>
        <taxon>Bacteria</taxon>
        <taxon>Bacillati</taxon>
        <taxon>Bacillota</taxon>
        <taxon>Bacilli</taxon>
        <taxon>Bacillales</taxon>
        <taxon>Bacillaceae</taxon>
        <taxon>Lederbergia</taxon>
    </lineage>
</organism>
<feature type="transmembrane region" description="Helical" evidence="6">
    <location>
        <begin position="71"/>
        <end position="92"/>
    </location>
</feature>
<evidence type="ECO:0000313" key="7">
    <source>
        <dbReference type="EMBL" id="MBS4196989.1"/>
    </source>
</evidence>
<feature type="transmembrane region" description="Helical" evidence="6">
    <location>
        <begin position="135"/>
        <end position="152"/>
    </location>
</feature>
<reference evidence="7 8" key="1">
    <citation type="submission" date="2021-05" db="EMBL/GenBank/DDBJ databases">
        <title>Novel Bacillus species.</title>
        <authorList>
            <person name="Liu G."/>
        </authorList>
    </citation>
    <scope>NUCLEOTIDE SEQUENCE [LARGE SCALE GENOMIC DNA]</scope>
    <source>
        <strain evidence="8">FJAT-49780</strain>
    </source>
</reference>
<keyword evidence="5 6" id="KW-0472">Membrane</keyword>
<evidence type="ECO:0000256" key="5">
    <source>
        <dbReference type="ARBA" id="ARBA00023136"/>
    </source>
</evidence>
<dbReference type="AlphaFoldDB" id="A0A942TIJ8"/>
<feature type="transmembrane region" description="Helical" evidence="6">
    <location>
        <begin position="218"/>
        <end position="238"/>
    </location>
</feature>
<keyword evidence="8" id="KW-1185">Reference proteome</keyword>
<dbReference type="EMBL" id="JAGYPG010000003">
    <property type="protein sequence ID" value="MBS4196989.1"/>
    <property type="molecule type" value="Genomic_DNA"/>
</dbReference>
<keyword evidence="3 6" id="KW-0812">Transmembrane</keyword>
<dbReference type="Proteomes" id="UP000681414">
    <property type="component" value="Unassembled WGS sequence"/>
</dbReference>
<keyword evidence="4 6" id="KW-1133">Transmembrane helix</keyword>
<name>A0A942TIJ8_9BACI</name>
<comment type="subcellular location">
    <subcellularLocation>
        <location evidence="1">Cell membrane</location>
        <topology evidence="1">Multi-pass membrane protein</topology>
    </subcellularLocation>
</comment>
<dbReference type="InterPro" id="IPR019108">
    <property type="entry name" value="Caa3_assmbl_CtaG-rel"/>
</dbReference>
<dbReference type="GO" id="GO:0005886">
    <property type="term" value="C:plasma membrane"/>
    <property type="evidence" value="ECO:0007669"/>
    <property type="project" value="UniProtKB-SubCell"/>
</dbReference>
<evidence type="ECO:0000313" key="8">
    <source>
        <dbReference type="Proteomes" id="UP000681414"/>
    </source>
</evidence>
<evidence type="ECO:0000256" key="1">
    <source>
        <dbReference type="ARBA" id="ARBA00004651"/>
    </source>
</evidence>
<feature type="transmembrane region" description="Helical" evidence="6">
    <location>
        <begin position="15"/>
        <end position="34"/>
    </location>
</feature>
<dbReference type="Pfam" id="PF09678">
    <property type="entry name" value="Caa3_CtaG"/>
    <property type="match status" value="1"/>
</dbReference>
<evidence type="ECO:0000256" key="6">
    <source>
        <dbReference type="SAM" id="Phobius"/>
    </source>
</evidence>
<evidence type="ECO:0000256" key="3">
    <source>
        <dbReference type="ARBA" id="ARBA00022692"/>
    </source>
</evidence>
<gene>
    <name evidence="7" type="ORF">KHA97_18215</name>
</gene>
<protein>
    <submittedName>
        <fullName evidence="7">Cytochrome c oxidase assembly protein</fullName>
    </submittedName>
</protein>
<proteinExistence type="predicted"/>
<evidence type="ECO:0000256" key="4">
    <source>
        <dbReference type="ARBA" id="ARBA00022989"/>
    </source>
</evidence>
<sequence length="242" mass="27719">MFNSVLLEGQLEWNLPLLFILAMIAILYALFLNHYTEIKIYHVRPVLFFISICLFYVVIGSPLSVISHLSFSFHMIQMSILYFIVPPLFLLGIPVKFKVKVSSYFALILFASLFFLYHLPIVLQTLYQFSYLHKGYTSFLFALAILMWWPIVKMKDKRFAVLSGLLLTPACLLFVINGLRGGIANPFLQGLMLSLCLPENLNVADLFAFKINPRFDQIAGGVIMMGMHKFGLMLISHFSHHL</sequence>
<feature type="transmembrane region" description="Helical" evidence="6">
    <location>
        <begin position="46"/>
        <end position="65"/>
    </location>
</feature>
<evidence type="ECO:0000256" key="2">
    <source>
        <dbReference type="ARBA" id="ARBA00022475"/>
    </source>
</evidence>
<feature type="transmembrane region" description="Helical" evidence="6">
    <location>
        <begin position="159"/>
        <end position="179"/>
    </location>
</feature>